<protein>
    <recommendedName>
        <fullName evidence="1">Phage-Barnase-EndoU-ColicinE5/D-RelE like nuclease 4 domain-containing protein</fullName>
    </recommendedName>
</protein>
<dbReference type="AlphaFoldDB" id="A0A3E4TYE6"/>
<proteinExistence type="predicted"/>
<gene>
    <name evidence="2" type="ORF">DXC39_25460</name>
</gene>
<sequence length="217" mass="25717">MQDLLLYQGEKMGVDLLWNAAVIYGELNNVGYSILLGRKKQMYQLDICFPYESFYHLAGLQHLPDITYPSKNKERIYKDICNRKIKYETIAKSAFFKEYNIKERLENLPQLEKMLDNTGGIFRINRNLYREYTTIKADYLVEYIMPDQTNEILYFFLIAMNKRQSETLQTGCSFFKRHDIDYSRGTAKTTLLLAEKTTDLERGSKILLYRNPNYKKD</sequence>
<evidence type="ECO:0000313" key="2">
    <source>
        <dbReference type="EMBL" id="RGL97504.1"/>
    </source>
</evidence>
<evidence type="ECO:0000313" key="3">
    <source>
        <dbReference type="Proteomes" id="UP000261257"/>
    </source>
</evidence>
<reference evidence="2 3" key="1">
    <citation type="submission" date="2018-08" db="EMBL/GenBank/DDBJ databases">
        <title>A genome reference for cultivated species of the human gut microbiota.</title>
        <authorList>
            <person name="Zou Y."/>
            <person name="Xue W."/>
            <person name="Luo G."/>
        </authorList>
    </citation>
    <scope>NUCLEOTIDE SEQUENCE [LARGE SCALE GENOMIC DNA]</scope>
    <source>
        <strain evidence="2 3">TF05-11AC</strain>
    </source>
</reference>
<dbReference type="Proteomes" id="UP000261257">
    <property type="component" value="Unassembled WGS sequence"/>
</dbReference>
<comment type="caution">
    <text evidence="2">The sequence shown here is derived from an EMBL/GenBank/DDBJ whole genome shotgun (WGS) entry which is preliminary data.</text>
</comment>
<dbReference type="EMBL" id="QSSQ01000037">
    <property type="protein sequence ID" value="RGL97504.1"/>
    <property type="molecule type" value="Genomic_DNA"/>
</dbReference>
<feature type="domain" description="Phage-Barnase-EndoU-ColicinE5/D-RelE like nuclease 4" evidence="1">
    <location>
        <begin position="18"/>
        <end position="201"/>
    </location>
</feature>
<organism evidence="2 3">
    <name type="scientific">Hungatella hathewayi</name>
    <dbReference type="NCBI Taxonomy" id="154046"/>
    <lineage>
        <taxon>Bacteria</taxon>
        <taxon>Bacillati</taxon>
        <taxon>Bacillota</taxon>
        <taxon>Clostridia</taxon>
        <taxon>Lachnospirales</taxon>
        <taxon>Lachnospiraceae</taxon>
        <taxon>Hungatella</taxon>
    </lineage>
</organism>
<accession>A0A3E4TYE6</accession>
<name>A0A3E4TYE6_9FIRM</name>
<evidence type="ECO:0000259" key="1">
    <source>
        <dbReference type="Pfam" id="PF18813"/>
    </source>
</evidence>
<dbReference type="InterPro" id="IPR041420">
    <property type="entry name" value="PBECR4"/>
</dbReference>
<dbReference type="Pfam" id="PF18813">
    <property type="entry name" value="PBECR4"/>
    <property type="match status" value="1"/>
</dbReference>